<dbReference type="EMBL" id="BJXL01000031">
    <property type="protein sequence ID" value="GEM83076.1"/>
    <property type="molecule type" value="Genomic_DNA"/>
</dbReference>
<dbReference type="InterPro" id="IPR050659">
    <property type="entry name" value="Peptidase_M24B"/>
</dbReference>
<dbReference type="InterPro" id="IPR029149">
    <property type="entry name" value="Creatin/AminoP/Spt16_N"/>
</dbReference>
<gene>
    <name evidence="2" type="ORF">MHY01S_12420</name>
</gene>
<dbReference type="PANTHER" id="PTHR46112:SF2">
    <property type="entry name" value="XAA-PRO AMINOPEPTIDASE P-RELATED"/>
    <property type="match status" value="1"/>
</dbReference>
<feature type="domain" description="Peptidase M24" evidence="1">
    <location>
        <begin position="114"/>
        <end position="306"/>
    </location>
</feature>
<evidence type="ECO:0000313" key="2">
    <source>
        <dbReference type="EMBL" id="GEM83076.1"/>
    </source>
</evidence>
<organism evidence="2 3">
    <name type="scientific">Meiothermus hypogaeus NBRC 106114</name>
    <dbReference type="NCBI Taxonomy" id="1227553"/>
    <lineage>
        <taxon>Bacteria</taxon>
        <taxon>Thermotogati</taxon>
        <taxon>Deinococcota</taxon>
        <taxon>Deinococci</taxon>
        <taxon>Thermales</taxon>
        <taxon>Thermaceae</taxon>
        <taxon>Meiothermus</taxon>
    </lineage>
</organism>
<dbReference type="SUPFAM" id="SSF53092">
    <property type="entry name" value="Creatinase/prolidase N-terminal domain"/>
    <property type="match status" value="1"/>
</dbReference>
<dbReference type="InterPro" id="IPR036005">
    <property type="entry name" value="Creatinase/aminopeptidase-like"/>
</dbReference>
<dbReference type="RefSeq" id="WP_119341131.1">
    <property type="nucleotide sequence ID" value="NZ_BJXL01000031.1"/>
</dbReference>
<dbReference type="OrthoDB" id="4850044at2"/>
<dbReference type="Pfam" id="PF00557">
    <property type="entry name" value="Peptidase_M24"/>
    <property type="match status" value="1"/>
</dbReference>
<dbReference type="SUPFAM" id="SSF55920">
    <property type="entry name" value="Creatinase/aminopeptidase"/>
    <property type="match status" value="1"/>
</dbReference>
<comment type="caution">
    <text evidence="2">The sequence shown here is derived from an EMBL/GenBank/DDBJ whole genome shotgun (WGS) entry which is preliminary data.</text>
</comment>
<dbReference type="PANTHER" id="PTHR46112">
    <property type="entry name" value="AMINOPEPTIDASE"/>
    <property type="match status" value="1"/>
</dbReference>
<evidence type="ECO:0000259" key="1">
    <source>
        <dbReference type="Pfam" id="PF00557"/>
    </source>
</evidence>
<sequence length="334" mass="37413">MNPFALARLRAWMENQGFERFFVQQPENFSWLTGGGDNTVVAFRPVAAWLEVTPETVRLHASKIEAGRLLDEETPGLEVLRYPWYSPPTPQGQSDLEHDLTTLRLVLSPAEQERYRALGREAAMALGESLRFADPGWSEYDLAGAISEELLSKGIQPLVLLVAGEERLFRYRHPIPTRRPLGRLFMGVICGRRHGLFANVSRLRSFGHLEARSLNEQICQVEAAALEASQPGATLGEVLEQIRSAYQRIGRAEEFENHHQGGLTGYRSREVLARPGNPTKLEVGMALAWNPSLPGAKVEDTFLITEHGLENLTQDPQWPMMQVAGRLRPMVLEG</sequence>
<dbReference type="CDD" id="cd01066">
    <property type="entry name" value="APP_MetAP"/>
    <property type="match status" value="1"/>
</dbReference>
<reference evidence="2 3" key="1">
    <citation type="submission" date="2019-07" db="EMBL/GenBank/DDBJ databases">
        <title>Whole genome shotgun sequence of Meiothermus hypogaeus NBRC 106114.</title>
        <authorList>
            <person name="Hosoyama A."/>
            <person name="Uohara A."/>
            <person name="Ohji S."/>
            <person name="Ichikawa N."/>
        </authorList>
    </citation>
    <scope>NUCLEOTIDE SEQUENCE [LARGE SCALE GENOMIC DNA]</scope>
    <source>
        <strain evidence="2 3">NBRC 106114</strain>
    </source>
</reference>
<evidence type="ECO:0000313" key="3">
    <source>
        <dbReference type="Proteomes" id="UP000321197"/>
    </source>
</evidence>
<dbReference type="Gene3D" id="3.90.230.10">
    <property type="entry name" value="Creatinase/methionine aminopeptidase superfamily"/>
    <property type="match status" value="1"/>
</dbReference>
<dbReference type="Proteomes" id="UP000321197">
    <property type="component" value="Unassembled WGS sequence"/>
</dbReference>
<dbReference type="AlphaFoldDB" id="A0A511R258"/>
<dbReference type="InterPro" id="IPR000994">
    <property type="entry name" value="Pept_M24"/>
</dbReference>
<name>A0A511R258_9DEIN</name>
<accession>A0A511R258</accession>
<proteinExistence type="predicted"/>
<protein>
    <recommendedName>
        <fullName evidence="1">Peptidase M24 domain-containing protein</fullName>
    </recommendedName>
</protein>